<dbReference type="EMBL" id="CDMY01000275">
    <property type="protein sequence ID" value="CEL99194.1"/>
    <property type="molecule type" value="Genomic_DNA"/>
</dbReference>
<feature type="domain" description="EF-hand" evidence="2">
    <location>
        <begin position="69"/>
        <end position="104"/>
    </location>
</feature>
<feature type="compositionally biased region" description="Low complexity" evidence="1">
    <location>
        <begin position="450"/>
        <end position="459"/>
    </location>
</feature>
<feature type="region of interest" description="Disordered" evidence="1">
    <location>
        <begin position="418"/>
        <end position="459"/>
    </location>
</feature>
<dbReference type="Gene3D" id="1.10.238.10">
    <property type="entry name" value="EF-hand"/>
    <property type="match status" value="1"/>
</dbReference>
<keyword evidence="4" id="KW-1185">Reference proteome</keyword>
<dbReference type="InParanoid" id="A0A0G4EP41"/>
<protein>
    <recommendedName>
        <fullName evidence="2">EF-hand domain-containing protein</fullName>
    </recommendedName>
</protein>
<evidence type="ECO:0000313" key="4">
    <source>
        <dbReference type="Proteomes" id="UP000041254"/>
    </source>
</evidence>
<evidence type="ECO:0000313" key="3">
    <source>
        <dbReference type="EMBL" id="CEL99194.1"/>
    </source>
</evidence>
<sequence>MGSESPTEKGAQPAAAGEDGGPDAVPLAFVKLTPAECELGVSFLLDHLGRLSPRNLKRWLRDLCNTKNISLTQLKDLLHYMDWDGDGTLTIDDVHKFVGSGLVGSHTPGELLWRQRHLKQAEAGEADKDEGANIELLAAQSLDDLFYRIDAFIKGVGENPVGNGQRRRGSVLAAAPDLGMPTYSRHTSHSSGKSRRGSVMQYQSPLRSERQPAIRKDSVRSDASSGHGPLAGPQLSLPPEAFEEPPKPPPQPPLSAHAREVINRKLHNYEQKRYKEVNDLEDKFMHELFTVLSSPAPATPAPATDGIQSAAEDSRPPANDIDFRTYFSHLTKFANGSLDHPHTLSMATAISVITFANRLVLQSRGTSLKPPMHLSSSSSAISASRRRSSEGRKGSASLHGMSYDAFRAIVDGRQHLLTVERREEKRAEEGEGDGDGEREGEGEGEERASRTSSAGSSRQ</sequence>
<dbReference type="AlphaFoldDB" id="A0A0G4EP41"/>
<feature type="compositionally biased region" description="Basic and acidic residues" evidence="1">
    <location>
        <begin position="418"/>
        <end position="449"/>
    </location>
</feature>
<name>A0A0G4EP41_VITBC</name>
<dbReference type="GO" id="GO:0005509">
    <property type="term" value="F:calcium ion binding"/>
    <property type="evidence" value="ECO:0007669"/>
    <property type="project" value="InterPro"/>
</dbReference>
<feature type="compositionally biased region" description="Basic residues" evidence="1">
    <location>
        <begin position="186"/>
        <end position="196"/>
    </location>
</feature>
<feature type="region of interest" description="Disordered" evidence="1">
    <location>
        <begin position="174"/>
        <end position="255"/>
    </location>
</feature>
<dbReference type="VEuPathDB" id="CryptoDB:Vbra_2902"/>
<feature type="region of interest" description="Disordered" evidence="1">
    <location>
        <begin position="1"/>
        <end position="20"/>
    </location>
</feature>
<dbReference type="InterPro" id="IPR002048">
    <property type="entry name" value="EF_hand_dom"/>
</dbReference>
<reference evidence="3 4" key="1">
    <citation type="submission" date="2014-11" db="EMBL/GenBank/DDBJ databases">
        <authorList>
            <person name="Zhu J."/>
            <person name="Qi W."/>
            <person name="Song R."/>
        </authorList>
    </citation>
    <scope>NUCLEOTIDE SEQUENCE [LARGE SCALE GENOMIC DNA]</scope>
</reference>
<dbReference type="Proteomes" id="UP000041254">
    <property type="component" value="Unassembled WGS sequence"/>
</dbReference>
<dbReference type="InterPro" id="IPR011992">
    <property type="entry name" value="EF-hand-dom_pair"/>
</dbReference>
<gene>
    <name evidence="3" type="ORF">Vbra_2902</name>
</gene>
<dbReference type="SUPFAM" id="SSF47473">
    <property type="entry name" value="EF-hand"/>
    <property type="match status" value="1"/>
</dbReference>
<feature type="compositionally biased region" description="Basic and acidic residues" evidence="1">
    <location>
        <begin position="207"/>
        <end position="220"/>
    </location>
</feature>
<dbReference type="PROSITE" id="PS50222">
    <property type="entry name" value="EF_HAND_2"/>
    <property type="match status" value="1"/>
</dbReference>
<evidence type="ECO:0000259" key="2">
    <source>
        <dbReference type="PROSITE" id="PS50222"/>
    </source>
</evidence>
<feature type="region of interest" description="Disordered" evidence="1">
    <location>
        <begin position="295"/>
        <end position="318"/>
    </location>
</feature>
<accession>A0A0G4EP41</accession>
<organism evidence="3 4">
    <name type="scientific">Vitrella brassicaformis (strain CCMP3155)</name>
    <dbReference type="NCBI Taxonomy" id="1169540"/>
    <lineage>
        <taxon>Eukaryota</taxon>
        <taxon>Sar</taxon>
        <taxon>Alveolata</taxon>
        <taxon>Colpodellida</taxon>
        <taxon>Vitrellaceae</taxon>
        <taxon>Vitrella</taxon>
    </lineage>
</organism>
<evidence type="ECO:0000256" key="1">
    <source>
        <dbReference type="SAM" id="MobiDB-lite"/>
    </source>
</evidence>
<feature type="region of interest" description="Disordered" evidence="1">
    <location>
        <begin position="367"/>
        <end position="397"/>
    </location>
</feature>
<proteinExistence type="predicted"/>